<dbReference type="InterPro" id="IPR035901">
    <property type="entry name" value="GIY-YIG_endonuc_sf"/>
</dbReference>
<proteinExistence type="predicted"/>
<dbReference type="OrthoDB" id="9803913at2"/>
<dbReference type="SUPFAM" id="SSF82771">
    <property type="entry name" value="GIY-YIG endonuclease"/>
    <property type="match status" value="1"/>
</dbReference>
<comment type="caution">
    <text evidence="1">The sequence shown here is derived from an EMBL/GenBank/DDBJ whole genome shotgun (WGS) entry which is preliminary data.</text>
</comment>
<evidence type="ECO:0000313" key="2">
    <source>
        <dbReference type="Proteomes" id="UP000248311"/>
    </source>
</evidence>
<accession>A0A318SRW6</accession>
<evidence type="ECO:0000313" key="1">
    <source>
        <dbReference type="EMBL" id="PYE80869.1"/>
    </source>
</evidence>
<protein>
    <recommendedName>
        <fullName evidence="3">GIY-YIG domain-containing protein</fullName>
    </recommendedName>
</protein>
<name>A0A318SRW6_9RHOB</name>
<sequence>MMPPTAALEALTTAPLTRLENVPRNVPGLYLLHDHEQVPRYVGKTMNLRHRVWSNHCAGDENSHKFVAAYNAGRLWHSRKNALSEAGDGKVAKELRKLLAREFCRARVLPLPAISEYDLGVLEDRVRAIAPEPMNDWNDIKQIPAMEPVELVERLLDQIRWTADQRAKIDRQAARWATWKTGERAAA</sequence>
<reference evidence="1 2" key="1">
    <citation type="submission" date="2018-06" db="EMBL/GenBank/DDBJ databases">
        <title>Genomic Encyclopedia of Type Strains, Phase III (KMG-III): the genomes of soil and plant-associated and newly described type strains.</title>
        <authorList>
            <person name="Whitman W."/>
        </authorList>
    </citation>
    <scope>NUCLEOTIDE SEQUENCE [LARGE SCALE GENOMIC DNA]</scope>
    <source>
        <strain evidence="1 2">CECT 9025</strain>
    </source>
</reference>
<dbReference type="EMBL" id="QJTE01000010">
    <property type="protein sequence ID" value="PYE80869.1"/>
    <property type="molecule type" value="Genomic_DNA"/>
</dbReference>
<dbReference type="Proteomes" id="UP000248311">
    <property type="component" value="Unassembled WGS sequence"/>
</dbReference>
<gene>
    <name evidence="1" type="ORF">DFP88_11033</name>
</gene>
<keyword evidence="2" id="KW-1185">Reference proteome</keyword>
<evidence type="ECO:0008006" key="3">
    <source>
        <dbReference type="Google" id="ProtNLM"/>
    </source>
</evidence>
<organism evidence="1 2">
    <name type="scientific">Pseudoroseicyclus aestuarii</name>
    <dbReference type="NCBI Taxonomy" id="1795041"/>
    <lineage>
        <taxon>Bacteria</taxon>
        <taxon>Pseudomonadati</taxon>
        <taxon>Pseudomonadota</taxon>
        <taxon>Alphaproteobacteria</taxon>
        <taxon>Rhodobacterales</taxon>
        <taxon>Paracoccaceae</taxon>
        <taxon>Pseudoroseicyclus</taxon>
    </lineage>
</organism>
<dbReference type="AlphaFoldDB" id="A0A318SRW6"/>
<dbReference type="RefSeq" id="WP_110815683.1">
    <property type="nucleotide sequence ID" value="NZ_QJTE01000010.1"/>
</dbReference>